<gene>
    <name evidence="1" type="ORF">L210DRAFT_3513124</name>
</gene>
<name>A0AAD4G5F4_BOLED</name>
<evidence type="ECO:0000313" key="2">
    <source>
        <dbReference type="Proteomes" id="UP001194468"/>
    </source>
</evidence>
<dbReference type="AlphaFoldDB" id="A0AAD4G5F4"/>
<dbReference type="Proteomes" id="UP001194468">
    <property type="component" value="Unassembled WGS sequence"/>
</dbReference>
<evidence type="ECO:0000313" key="1">
    <source>
        <dbReference type="EMBL" id="KAF8414897.1"/>
    </source>
</evidence>
<reference evidence="1" key="1">
    <citation type="submission" date="2019-10" db="EMBL/GenBank/DDBJ databases">
        <authorList>
            <consortium name="DOE Joint Genome Institute"/>
            <person name="Kuo A."/>
            <person name="Miyauchi S."/>
            <person name="Kiss E."/>
            <person name="Drula E."/>
            <person name="Kohler A."/>
            <person name="Sanchez-Garcia M."/>
            <person name="Andreopoulos B."/>
            <person name="Barry K.W."/>
            <person name="Bonito G."/>
            <person name="Buee M."/>
            <person name="Carver A."/>
            <person name="Chen C."/>
            <person name="Cichocki N."/>
            <person name="Clum A."/>
            <person name="Culley D."/>
            <person name="Crous P.W."/>
            <person name="Fauchery L."/>
            <person name="Girlanda M."/>
            <person name="Hayes R."/>
            <person name="Keri Z."/>
            <person name="LaButti K."/>
            <person name="Lipzen A."/>
            <person name="Lombard V."/>
            <person name="Magnuson J."/>
            <person name="Maillard F."/>
            <person name="Morin E."/>
            <person name="Murat C."/>
            <person name="Nolan M."/>
            <person name="Ohm R."/>
            <person name="Pangilinan J."/>
            <person name="Pereira M."/>
            <person name="Perotto S."/>
            <person name="Peter M."/>
            <person name="Riley R."/>
            <person name="Sitrit Y."/>
            <person name="Stielow B."/>
            <person name="Szollosi G."/>
            <person name="Zifcakova L."/>
            <person name="Stursova M."/>
            <person name="Spatafora J.W."/>
            <person name="Tedersoo L."/>
            <person name="Vaario L.-M."/>
            <person name="Yamada A."/>
            <person name="Yan M."/>
            <person name="Wang P."/>
            <person name="Xu J."/>
            <person name="Bruns T."/>
            <person name="Baldrian P."/>
            <person name="Vilgalys R."/>
            <person name="Henrissat B."/>
            <person name="Grigoriev I.V."/>
            <person name="Hibbett D."/>
            <person name="Nagy L.G."/>
            <person name="Martin F.M."/>
        </authorList>
    </citation>
    <scope>NUCLEOTIDE SEQUENCE</scope>
    <source>
        <strain evidence="1">BED1</strain>
    </source>
</reference>
<keyword evidence="2" id="KW-1185">Reference proteome</keyword>
<organism evidence="1 2">
    <name type="scientific">Boletus edulis BED1</name>
    <dbReference type="NCBI Taxonomy" id="1328754"/>
    <lineage>
        <taxon>Eukaryota</taxon>
        <taxon>Fungi</taxon>
        <taxon>Dikarya</taxon>
        <taxon>Basidiomycota</taxon>
        <taxon>Agaricomycotina</taxon>
        <taxon>Agaricomycetes</taxon>
        <taxon>Agaricomycetidae</taxon>
        <taxon>Boletales</taxon>
        <taxon>Boletineae</taxon>
        <taxon>Boletaceae</taxon>
        <taxon>Boletoideae</taxon>
        <taxon>Boletus</taxon>
    </lineage>
</organism>
<comment type="caution">
    <text evidence="1">The sequence shown here is derived from an EMBL/GenBank/DDBJ whole genome shotgun (WGS) entry which is preliminary data.</text>
</comment>
<dbReference type="EMBL" id="WHUW01000407">
    <property type="protein sequence ID" value="KAF8414897.1"/>
    <property type="molecule type" value="Genomic_DNA"/>
</dbReference>
<sequence>MSGVTRAVSMFGGVAGRACRRWDCRTFWDSNLKAFINEIEDAARAAGSRNALDSFMVVQSGLSFAWAGDSNMYAVLESKLKEGVRELQREGWCSDGRFRQLVNQWVTRRFIARCKAKGSWCFGTGRAGRSSDG</sequence>
<proteinExistence type="predicted"/>
<accession>A0AAD4G5F4</accession>
<reference evidence="1" key="2">
    <citation type="journal article" date="2020" name="Nat. Commun.">
        <title>Large-scale genome sequencing of mycorrhizal fungi provides insights into the early evolution of symbiotic traits.</title>
        <authorList>
            <person name="Miyauchi S."/>
            <person name="Kiss E."/>
            <person name="Kuo A."/>
            <person name="Drula E."/>
            <person name="Kohler A."/>
            <person name="Sanchez-Garcia M."/>
            <person name="Morin E."/>
            <person name="Andreopoulos B."/>
            <person name="Barry K.W."/>
            <person name="Bonito G."/>
            <person name="Buee M."/>
            <person name="Carver A."/>
            <person name="Chen C."/>
            <person name="Cichocki N."/>
            <person name="Clum A."/>
            <person name="Culley D."/>
            <person name="Crous P.W."/>
            <person name="Fauchery L."/>
            <person name="Girlanda M."/>
            <person name="Hayes R.D."/>
            <person name="Keri Z."/>
            <person name="LaButti K."/>
            <person name="Lipzen A."/>
            <person name="Lombard V."/>
            <person name="Magnuson J."/>
            <person name="Maillard F."/>
            <person name="Murat C."/>
            <person name="Nolan M."/>
            <person name="Ohm R.A."/>
            <person name="Pangilinan J."/>
            <person name="Pereira M.F."/>
            <person name="Perotto S."/>
            <person name="Peter M."/>
            <person name="Pfister S."/>
            <person name="Riley R."/>
            <person name="Sitrit Y."/>
            <person name="Stielow J.B."/>
            <person name="Szollosi G."/>
            <person name="Zifcakova L."/>
            <person name="Stursova M."/>
            <person name="Spatafora J.W."/>
            <person name="Tedersoo L."/>
            <person name="Vaario L.M."/>
            <person name="Yamada A."/>
            <person name="Yan M."/>
            <person name="Wang P."/>
            <person name="Xu J."/>
            <person name="Bruns T."/>
            <person name="Baldrian P."/>
            <person name="Vilgalys R."/>
            <person name="Dunand C."/>
            <person name="Henrissat B."/>
            <person name="Grigoriev I.V."/>
            <person name="Hibbett D."/>
            <person name="Nagy L.G."/>
            <person name="Martin F.M."/>
        </authorList>
    </citation>
    <scope>NUCLEOTIDE SEQUENCE</scope>
    <source>
        <strain evidence="1">BED1</strain>
    </source>
</reference>
<protein>
    <submittedName>
        <fullName evidence="1">Uncharacterized protein</fullName>
    </submittedName>
</protein>